<comment type="similarity">
    <text evidence="2">Belongs to the bacterial solute-binding protein 2 family.</text>
</comment>
<name>K0JHE9_BRAPL</name>
<dbReference type="Proteomes" id="UP000003759">
    <property type="component" value="Chromosome"/>
</dbReference>
<evidence type="ECO:0000256" key="4">
    <source>
        <dbReference type="SAM" id="SignalP"/>
    </source>
</evidence>
<dbReference type="KEGG" id="bpw:WESB_2190"/>
<evidence type="ECO:0000256" key="1">
    <source>
        <dbReference type="ARBA" id="ARBA00004196"/>
    </source>
</evidence>
<sequence>MKKLLFSLLLVSLIVSCSGNKDASSSSSNPNAKKIAVILKATDSEFWQSMAEGAKKYMEQNPDKVEISIYGPPTEAHIAELVSILENVVSQQPDGILVAPPNADSIVAAVNDAKSLNIPVVTADNSINTEVNAHIATDNLVGGEAVADALVAHMKAQNKPLKGSIAIIAPDVFEVIEKRIQGFRDRMKVIAPEMTILDPRYCDNDIAKSLNISQDLILSQNDLVAFYGANNHSADGIARALRETGKQGQIFAVAYDSDPEEIQALEDGVLNALIVQDPWALGYKGVEFLMATLNGEEVPEYFNPGVFVVTKENMTEEKMKAILDPKLRNEY</sequence>
<dbReference type="Pfam" id="PF13407">
    <property type="entry name" value="Peripla_BP_4"/>
    <property type="match status" value="1"/>
</dbReference>
<protein>
    <submittedName>
        <fullName evidence="6">Periplasmic binding protein/LacI transcriptional regulator</fullName>
    </submittedName>
</protein>
<evidence type="ECO:0000313" key="7">
    <source>
        <dbReference type="Proteomes" id="UP000003759"/>
    </source>
</evidence>
<dbReference type="RefSeq" id="WP_014933773.1">
    <property type="nucleotide sequence ID" value="NC_018604.1"/>
</dbReference>
<organism evidence="6 7">
    <name type="scientific">Brachyspira pilosicoli WesB</name>
    <dbReference type="NCBI Taxonomy" id="1161918"/>
    <lineage>
        <taxon>Bacteria</taxon>
        <taxon>Pseudomonadati</taxon>
        <taxon>Spirochaetota</taxon>
        <taxon>Spirochaetia</taxon>
        <taxon>Brachyspirales</taxon>
        <taxon>Brachyspiraceae</taxon>
        <taxon>Brachyspira</taxon>
    </lineage>
</organism>
<dbReference type="GO" id="GO:0030313">
    <property type="term" value="C:cell envelope"/>
    <property type="evidence" value="ECO:0007669"/>
    <property type="project" value="UniProtKB-SubCell"/>
</dbReference>
<dbReference type="InterPro" id="IPR028082">
    <property type="entry name" value="Peripla_BP_I"/>
</dbReference>
<dbReference type="CDD" id="cd20008">
    <property type="entry name" value="PBP1_ABC_sugar_binding-like"/>
    <property type="match status" value="1"/>
</dbReference>
<feature type="chain" id="PRO_5003835376" evidence="4">
    <location>
        <begin position="24"/>
        <end position="331"/>
    </location>
</feature>
<dbReference type="PANTHER" id="PTHR46847:SF1">
    <property type="entry name" value="D-ALLOSE-BINDING PERIPLASMIC PROTEIN-RELATED"/>
    <property type="match status" value="1"/>
</dbReference>
<evidence type="ECO:0000259" key="5">
    <source>
        <dbReference type="Pfam" id="PF13407"/>
    </source>
</evidence>
<dbReference type="PATRIC" id="fig|1161918.5.peg.1705"/>
<proteinExistence type="inferred from homology"/>
<evidence type="ECO:0000313" key="6">
    <source>
        <dbReference type="EMBL" id="CCG57653.1"/>
    </source>
</evidence>
<comment type="subcellular location">
    <subcellularLocation>
        <location evidence="1">Cell envelope</location>
    </subcellularLocation>
</comment>
<dbReference type="GO" id="GO:0030246">
    <property type="term" value="F:carbohydrate binding"/>
    <property type="evidence" value="ECO:0007669"/>
    <property type="project" value="UniProtKB-ARBA"/>
</dbReference>
<accession>K0JHE9</accession>
<feature type="signal peptide" evidence="4">
    <location>
        <begin position="1"/>
        <end position="23"/>
    </location>
</feature>
<dbReference type="HOGENOM" id="CLU_037628_3_3_12"/>
<evidence type="ECO:0000256" key="2">
    <source>
        <dbReference type="ARBA" id="ARBA00007639"/>
    </source>
</evidence>
<dbReference type="PROSITE" id="PS51257">
    <property type="entry name" value="PROKAR_LIPOPROTEIN"/>
    <property type="match status" value="1"/>
</dbReference>
<dbReference type="PANTHER" id="PTHR46847">
    <property type="entry name" value="D-ALLOSE-BINDING PERIPLASMIC PROTEIN-RELATED"/>
    <property type="match status" value="1"/>
</dbReference>
<dbReference type="AlphaFoldDB" id="K0JHE9"/>
<feature type="domain" description="Periplasmic binding protein" evidence="5">
    <location>
        <begin position="35"/>
        <end position="297"/>
    </location>
</feature>
<dbReference type="SUPFAM" id="SSF53822">
    <property type="entry name" value="Periplasmic binding protein-like I"/>
    <property type="match status" value="1"/>
</dbReference>
<gene>
    <name evidence="6" type="ORF">WESB_2190</name>
</gene>
<dbReference type="Gene3D" id="3.40.50.2300">
    <property type="match status" value="2"/>
</dbReference>
<dbReference type="EMBL" id="HE793032">
    <property type="protein sequence ID" value="CCG57653.1"/>
    <property type="molecule type" value="Genomic_DNA"/>
</dbReference>
<keyword evidence="3 4" id="KW-0732">Signal</keyword>
<evidence type="ECO:0000256" key="3">
    <source>
        <dbReference type="ARBA" id="ARBA00022729"/>
    </source>
</evidence>
<reference evidence="6 7" key="1">
    <citation type="journal article" date="2012" name="BMC Genomics">
        <title>Comparative genomics of Brachyspira pilosicoli strains: genome rearrangements, reductions and correlation of genetic compliment with phenotypic diversity.</title>
        <authorList>
            <person name="Mappley L.J."/>
            <person name="Black M.L."/>
            <person name="Abuoun M."/>
            <person name="Darby A.C."/>
            <person name="Woodward M.J."/>
            <person name="Parkhill J."/>
            <person name="Turner A.K."/>
            <person name="Bellgard M.I."/>
            <person name="La T."/>
            <person name="Phillips N.D."/>
            <person name="La Ragione R.M."/>
            <person name="Hampson D.J."/>
        </authorList>
    </citation>
    <scope>NUCLEOTIDE SEQUENCE [LARGE SCALE GENOMIC DNA]</scope>
    <source>
        <strain evidence="6">WesB</strain>
    </source>
</reference>
<dbReference type="InterPro" id="IPR025997">
    <property type="entry name" value="SBP_2_dom"/>
</dbReference>
<dbReference type="OrthoDB" id="9800520at2"/>